<gene>
    <name evidence="2" type="ORF">FHS36_003651</name>
</gene>
<dbReference type="EMBL" id="JACHJF010000011">
    <property type="protein sequence ID" value="MBB5120209.1"/>
    <property type="molecule type" value="Genomic_DNA"/>
</dbReference>
<proteinExistence type="predicted"/>
<comment type="caution">
    <text evidence="2">The sequence shown here is derived from an EMBL/GenBank/DDBJ whole genome shotgun (WGS) entry which is preliminary data.</text>
</comment>
<evidence type="ECO:0000313" key="3">
    <source>
        <dbReference type="Proteomes" id="UP000528608"/>
    </source>
</evidence>
<name>A0A7W8BEY4_STREU</name>
<protein>
    <submittedName>
        <fullName evidence="2">Uncharacterized protein</fullName>
    </submittedName>
</protein>
<feature type="region of interest" description="Disordered" evidence="1">
    <location>
        <begin position="58"/>
        <end position="92"/>
    </location>
</feature>
<reference evidence="2 3" key="1">
    <citation type="submission" date="2020-08" db="EMBL/GenBank/DDBJ databases">
        <title>Genomic Encyclopedia of Type Strains, Phase III (KMG-III): the genomes of soil and plant-associated and newly described type strains.</title>
        <authorList>
            <person name="Whitman W."/>
        </authorList>
    </citation>
    <scope>NUCLEOTIDE SEQUENCE [LARGE SCALE GENOMIC DNA]</scope>
    <source>
        <strain evidence="2 3">CECT 3259</strain>
    </source>
</reference>
<accession>A0A7W8BEY4</accession>
<sequence>MTAPSGPTRADWADIVRLFVIGVLPALAQGFANRRPLALGLTAASDTHAWGCRVPHGLRITSPHRPGPGRPLPRTADHTSLRFAAGDHAPHG</sequence>
<dbReference type="RefSeq" id="WP_146045550.1">
    <property type="nucleotide sequence ID" value="NZ_JACHJF010000011.1"/>
</dbReference>
<organism evidence="2 3">
    <name type="scientific">Streptomyces eurocidicus</name>
    <name type="common">Streptoverticillium eurocidicus</name>
    <dbReference type="NCBI Taxonomy" id="66423"/>
    <lineage>
        <taxon>Bacteria</taxon>
        <taxon>Bacillati</taxon>
        <taxon>Actinomycetota</taxon>
        <taxon>Actinomycetes</taxon>
        <taxon>Kitasatosporales</taxon>
        <taxon>Streptomycetaceae</taxon>
        <taxon>Streptomyces</taxon>
    </lineage>
</organism>
<dbReference type="Proteomes" id="UP000528608">
    <property type="component" value="Unassembled WGS sequence"/>
</dbReference>
<evidence type="ECO:0000313" key="2">
    <source>
        <dbReference type="EMBL" id="MBB5120209.1"/>
    </source>
</evidence>
<evidence type="ECO:0000256" key="1">
    <source>
        <dbReference type="SAM" id="MobiDB-lite"/>
    </source>
</evidence>
<dbReference type="AlphaFoldDB" id="A0A7W8BEY4"/>